<dbReference type="AlphaFoldDB" id="A0A368QNK9"/>
<reference evidence="2" key="2">
    <citation type="submission" date="2015-07" db="EMBL/GenBank/DDBJ databases">
        <authorList>
            <person name="Noorani M."/>
        </authorList>
    </citation>
    <scope>NUCLEOTIDE SEQUENCE</scope>
    <source>
        <strain evidence="2">Yugu1</strain>
    </source>
</reference>
<organism evidence="2">
    <name type="scientific">Setaria italica</name>
    <name type="common">Foxtail millet</name>
    <name type="synonym">Panicum italicum</name>
    <dbReference type="NCBI Taxonomy" id="4555"/>
    <lineage>
        <taxon>Eukaryota</taxon>
        <taxon>Viridiplantae</taxon>
        <taxon>Streptophyta</taxon>
        <taxon>Embryophyta</taxon>
        <taxon>Tracheophyta</taxon>
        <taxon>Spermatophyta</taxon>
        <taxon>Magnoliopsida</taxon>
        <taxon>Liliopsida</taxon>
        <taxon>Poales</taxon>
        <taxon>Poaceae</taxon>
        <taxon>PACMAD clade</taxon>
        <taxon>Panicoideae</taxon>
        <taxon>Panicodae</taxon>
        <taxon>Paniceae</taxon>
        <taxon>Cenchrinae</taxon>
        <taxon>Setaria</taxon>
    </lineage>
</organism>
<dbReference type="EMBL" id="CM003530">
    <property type="protein sequence ID" value="RCV19565.1"/>
    <property type="molecule type" value="Genomic_DNA"/>
</dbReference>
<sequence>MDADARRHHRPPWAVVLVSDPFLLARAWGGPRWRRKARSVRSAMAETLQPRQPGPEAPNPKPLPYRRPLTGDLTPRPRPVPGPPAVKPLPPGRWRPRRRAAPQPTSAAGLPAPPSTPFLRSGANEAPRQPHARRP</sequence>
<reference evidence="2" key="1">
    <citation type="journal article" date="2012" name="Nat. Biotechnol.">
        <title>Reference genome sequence of the model plant Setaria.</title>
        <authorList>
            <person name="Bennetzen J.L."/>
            <person name="Schmutz J."/>
            <person name="Wang H."/>
            <person name="Percifield R."/>
            <person name="Hawkins J."/>
            <person name="Pontaroli A.C."/>
            <person name="Estep M."/>
            <person name="Feng L."/>
            <person name="Vaughn J.N."/>
            <person name="Grimwood J."/>
            <person name="Jenkins J."/>
            <person name="Barry K."/>
            <person name="Lindquist E."/>
            <person name="Hellsten U."/>
            <person name="Deshpande S."/>
            <person name="Wang X."/>
            <person name="Wu X."/>
            <person name="Mitros T."/>
            <person name="Triplett J."/>
            <person name="Yang X."/>
            <person name="Ye C.Y."/>
            <person name="Mauro-Herrera M."/>
            <person name="Wang L."/>
            <person name="Li P."/>
            <person name="Sharma M."/>
            <person name="Sharma R."/>
            <person name="Ronald P.C."/>
            <person name="Panaud O."/>
            <person name="Kellogg E.A."/>
            <person name="Brutnell T.P."/>
            <person name="Doust A.N."/>
            <person name="Tuskan G.A."/>
            <person name="Rokhsar D."/>
            <person name="Devos K.M."/>
        </authorList>
    </citation>
    <scope>NUCLEOTIDE SEQUENCE [LARGE SCALE GENOMIC DNA]</scope>
    <source>
        <strain evidence="2">Yugu1</strain>
    </source>
</reference>
<proteinExistence type="predicted"/>
<evidence type="ECO:0000313" key="2">
    <source>
        <dbReference type="EMBL" id="RCV19565.1"/>
    </source>
</evidence>
<evidence type="ECO:0000256" key="1">
    <source>
        <dbReference type="SAM" id="MobiDB-lite"/>
    </source>
</evidence>
<protein>
    <submittedName>
        <fullName evidence="2">Uncharacterized protein</fullName>
    </submittedName>
</protein>
<feature type="compositionally biased region" description="Pro residues" evidence="1">
    <location>
        <begin position="76"/>
        <end position="93"/>
    </location>
</feature>
<feature type="compositionally biased region" description="Pro residues" evidence="1">
    <location>
        <begin position="52"/>
        <end position="65"/>
    </location>
</feature>
<accession>A0A368QNK9</accession>
<name>A0A368QNK9_SETIT</name>
<feature type="region of interest" description="Disordered" evidence="1">
    <location>
        <begin position="29"/>
        <end position="135"/>
    </location>
</feature>
<gene>
    <name evidence="2" type="ORF">SETIT_3G395900v2</name>
</gene>